<proteinExistence type="predicted"/>
<accession>A0A1Y4N6G6</accession>
<dbReference type="AlphaFoldDB" id="A0A1Y4N6G6"/>
<dbReference type="Proteomes" id="UP000196386">
    <property type="component" value="Unassembled WGS sequence"/>
</dbReference>
<dbReference type="EMBL" id="NFKP01000003">
    <property type="protein sequence ID" value="OUP70575.1"/>
    <property type="molecule type" value="Genomic_DNA"/>
</dbReference>
<reference evidence="2" key="1">
    <citation type="submission" date="2017-04" db="EMBL/GenBank/DDBJ databases">
        <title>Function of individual gut microbiota members based on whole genome sequencing of pure cultures obtained from chicken caecum.</title>
        <authorList>
            <person name="Medvecky M."/>
            <person name="Cejkova D."/>
            <person name="Polansky O."/>
            <person name="Karasova D."/>
            <person name="Kubasova T."/>
            <person name="Cizek A."/>
            <person name="Rychlik I."/>
        </authorList>
    </citation>
    <scope>NUCLEOTIDE SEQUENCE [LARGE SCALE GENOMIC DNA]</scope>
    <source>
        <strain evidence="2">An175</strain>
    </source>
</reference>
<comment type="caution">
    <text evidence="1">The sequence shown here is derived from an EMBL/GenBank/DDBJ whole genome shotgun (WGS) entry which is preliminary data.</text>
</comment>
<gene>
    <name evidence="1" type="ORF">B5F11_03815</name>
</gene>
<evidence type="ECO:0000313" key="1">
    <source>
        <dbReference type="EMBL" id="OUP70575.1"/>
    </source>
</evidence>
<sequence length="273" mass="31813">MFKRLVFADTTFDAIMAAELVKVIYPDTSVWYTKHETDAEDFFNSGECESWDEIYCIGDVMDDFTRDYIATQDVQAKLIGMSDSRAQAEGFNWMKFCNPDGLRAGWYFKRILEIVHDFKMTERFAPIISALMGKSGKSYNVFMAMYMSMDMDSFTQWVHDRLESVSRGEAMLDDMSQMVTAHIQHYQSTLDDAMFSASETDGRVATGFVRSARTEEFRRYLDYYTSEEVVRVYSIIDNMVYTFTRCEESEAVLRLNNHFYRIDLRQGYIANAD</sequence>
<organism evidence="1 2">
    <name type="scientific">Anaerotruncus colihominis</name>
    <dbReference type="NCBI Taxonomy" id="169435"/>
    <lineage>
        <taxon>Bacteria</taxon>
        <taxon>Bacillati</taxon>
        <taxon>Bacillota</taxon>
        <taxon>Clostridia</taxon>
        <taxon>Eubacteriales</taxon>
        <taxon>Oscillospiraceae</taxon>
        <taxon>Anaerotruncus</taxon>
    </lineage>
</organism>
<name>A0A1Y4N6G6_9FIRM</name>
<protein>
    <submittedName>
        <fullName evidence="1">Uncharacterized protein</fullName>
    </submittedName>
</protein>
<dbReference type="RefSeq" id="WP_087299662.1">
    <property type="nucleotide sequence ID" value="NZ_NFKP01000003.1"/>
</dbReference>
<evidence type="ECO:0000313" key="2">
    <source>
        <dbReference type="Proteomes" id="UP000196386"/>
    </source>
</evidence>